<dbReference type="GO" id="GO:0046872">
    <property type="term" value="F:metal ion binding"/>
    <property type="evidence" value="ECO:0007669"/>
    <property type="project" value="UniProtKB-KW"/>
</dbReference>
<dbReference type="Pfam" id="PF21419">
    <property type="entry name" value="RoxA-like_Cyt-c"/>
    <property type="match status" value="1"/>
</dbReference>
<dbReference type="GO" id="GO:0009055">
    <property type="term" value="F:electron transfer activity"/>
    <property type="evidence" value="ECO:0007669"/>
    <property type="project" value="InterPro"/>
</dbReference>
<protein>
    <submittedName>
        <fullName evidence="7">Conserved hypothethical protein</fullName>
    </submittedName>
</protein>
<dbReference type="PATRIC" id="fig|305.106.peg.3103"/>
<dbReference type="PANTHER" id="PTHR30600">
    <property type="entry name" value="CYTOCHROME C PEROXIDASE-RELATED"/>
    <property type="match status" value="1"/>
</dbReference>
<keyword evidence="5" id="KW-1133">Transmembrane helix</keyword>
<dbReference type="GO" id="GO:0004130">
    <property type="term" value="F:cytochrome-c peroxidase activity"/>
    <property type="evidence" value="ECO:0007669"/>
    <property type="project" value="TreeGrafter"/>
</dbReference>
<dbReference type="PANTHER" id="PTHR30600:SF9">
    <property type="entry name" value="BLR7738 PROTEIN"/>
    <property type="match status" value="1"/>
</dbReference>
<evidence type="ECO:0000256" key="1">
    <source>
        <dbReference type="ARBA" id="ARBA00022617"/>
    </source>
</evidence>
<accession>A0A0S4TX28</accession>
<evidence type="ECO:0000259" key="6">
    <source>
        <dbReference type="PROSITE" id="PS51007"/>
    </source>
</evidence>
<keyword evidence="1 4" id="KW-0349">Heme</keyword>
<dbReference type="PROSITE" id="PS51007">
    <property type="entry name" value="CYTC"/>
    <property type="match status" value="1"/>
</dbReference>
<keyword evidence="3 4" id="KW-0408">Iron</keyword>
<dbReference type="AlphaFoldDB" id="A0A0S4TX28"/>
<reference evidence="7" key="1">
    <citation type="submission" date="2015-10" db="EMBL/GenBank/DDBJ databases">
        <authorList>
            <person name="Gilbert D.G."/>
        </authorList>
    </citation>
    <scope>NUCLEOTIDE SEQUENCE</scope>
    <source>
        <strain evidence="7">Phyl III-seqv23</strain>
    </source>
</reference>
<dbReference type="GO" id="GO:0020037">
    <property type="term" value="F:heme binding"/>
    <property type="evidence" value="ECO:0007669"/>
    <property type="project" value="InterPro"/>
</dbReference>
<dbReference type="EMBL" id="LN899819">
    <property type="protein sequence ID" value="CUV14558.1"/>
    <property type="molecule type" value="Genomic_DNA"/>
</dbReference>
<feature type="domain" description="Cytochrome c" evidence="6">
    <location>
        <begin position="458"/>
        <end position="628"/>
    </location>
</feature>
<dbReference type="SUPFAM" id="SSF46626">
    <property type="entry name" value="Cytochrome c"/>
    <property type="match status" value="1"/>
</dbReference>
<name>A0A0S4TX28_RALSL</name>
<sequence length="628" mass="70761">MLKTGSTVQCIQWYQRFIWIGIAINLVFAIPALFWPDFLNATFGLPMQATYPWLQNAGMLLVGISLFYAPAGINALKYPVYAWLCVLSRLIAVVFWIYLINTSGYPEAFRPLMYSDGAMFLILGGLLYGGMPPDQRPWALISAGLDSLWQCVRTCLTGTRRKVLLAIALVVAFVGAETWVNLFREVPQPPLQSNVDHFKYAPIGLGPDARIPLYVFNVLPQACAQHMPKQNLGWQSFGFVYEGGRDLPIGLAKRQIGYPSVEANCALCHTGQYRKSADDVPVPVPTAPAALLNLESFQWFLYDCAGEPDFTSRVMREIDRHYRLGIIERLFYRFAIVPATQKAFLQQKQQYAWQKLRPEQGPGRTDTFNPTKMVVFDFPDDSTVGTVDLPQIWNQKPRESMYLHWDGNNNNIHERNYAAAMAVGATPQSVLPAEFKRVTDWLLDHQPPKWPFGELDQARVHRGESLWQAQCANCHAFGKAATGQVTVGLDQLGTDPYRLNSFTVGLVSKFHQFKSPPFDFGAYRKTQSYSNTPTDGVWLRAPYLHNGSVPTLWDLLQKPEHRPKVFYRGSSVFDQKQVGFVTAGPETKGGGTFKFDTSLPGNHNTGHAYGTDLTDSEKWDLIEYMKTL</sequence>
<evidence type="ECO:0000256" key="4">
    <source>
        <dbReference type="PROSITE-ProRule" id="PRU00433"/>
    </source>
</evidence>
<keyword evidence="5" id="KW-0812">Transmembrane</keyword>
<organism evidence="7">
    <name type="scientific">Ralstonia solanacearum</name>
    <name type="common">Pseudomonas solanacearum</name>
    <dbReference type="NCBI Taxonomy" id="305"/>
    <lineage>
        <taxon>Bacteria</taxon>
        <taxon>Pseudomonadati</taxon>
        <taxon>Pseudomonadota</taxon>
        <taxon>Betaproteobacteria</taxon>
        <taxon>Burkholderiales</taxon>
        <taxon>Burkholderiaceae</taxon>
        <taxon>Ralstonia</taxon>
        <taxon>Ralstonia solanacearum species complex</taxon>
    </lineage>
</organism>
<dbReference type="InterPro" id="IPR036909">
    <property type="entry name" value="Cyt_c-like_dom_sf"/>
</dbReference>
<keyword evidence="5" id="KW-0472">Membrane</keyword>
<keyword evidence="2 4" id="KW-0479">Metal-binding</keyword>
<feature type="transmembrane region" description="Helical" evidence="5">
    <location>
        <begin position="17"/>
        <end position="34"/>
    </location>
</feature>
<feature type="transmembrane region" description="Helical" evidence="5">
    <location>
        <begin position="80"/>
        <end position="100"/>
    </location>
</feature>
<evidence type="ECO:0000256" key="2">
    <source>
        <dbReference type="ARBA" id="ARBA00022723"/>
    </source>
</evidence>
<proteinExistence type="predicted"/>
<dbReference type="Gene3D" id="1.10.760.10">
    <property type="entry name" value="Cytochrome c-like domain"/>
    <property type="match status" value="1"/>
</dbReference>
<gene>
    <name evidence="7" type="ORF">RUN39_v1_860047</name>
</gene>
<feature type="transmembrane region" description="Helical" evidence="5">
    <location>
        <begin position="112"/>
        <end position="131"/>
    </location>
</feature>
<evidence type="ECO:0000313" key="7">
    <source>
        <dbReference type="EMBL" id="CUV14558.1"/>
    </source>
</evidence>
<dbReference type="InterPro" id="IPR009056">
    <property type="entry name" value="Cyt_c-like_dom"/>
</dbReference>
<evidence type="ECO:0000256" key="3">
    <source>
        <dbReference type="ARBA" id="ARBA00023004"/>
    </source>
</evidence>
<feature type="transmembrane region" description="Helical" evidence="5">
    <location>
        <begin position="54"/>
        <end position="73"/>
    </location>
</feature>
<feature type="transmembrane region" description="Helical" evidence="5">
    <location>
        <begin position="163"/>
        <end position="183"/>
    </location>
</feature>
<dbReference type="InterPro" id="IPR051395">
    <property type="entry name" value="Cytochrome_c_Peroxidase/MauG"/>
</dbReference>
<evidence type="ECO:0000256" key="5">
    <source>
        <dbReference type="SAM" id="Phobius"/>
    </source>
</evidence>